<feature type="transmembrane region" description="Helical" evidence="6">
    <location>
        <begin position="188"/>
        <end position="208"/>
    </location>
</feature>
<protein>
    <submittedName>
        <fullName evidence="9">DNA internalization-related competence protein ComEC/Rec2</fullName>
    </submittedName>
</protein>
<feature type="domain" description="ComEC/Rec2-related protein" evidence="7">
    <location>
        <begin position="168"/>
        <end position="432"/>
    </location>
</feature>
<evidence type="ECO:0000256" key="3">
    <source>
        <dbReference type="ARBA" id="ARBA00022692"/>
    </source>
</evidence>
<feature type="domain" description="DUF4131" evidence="8">
    <location>
        <begin position="8"/>
        <end position="129"/>
    </location>
</feature>
<evidence type="ECO:0000256" key="4">
    <source>
        <dbReference type="ARBA" id="ARBA00022989"/>
    </source>
</evidence>
<feature type="transmembrane region" description="Helical" evidence="6">
    <location>
        <begin position="453"/>
        <end position="473"/>
    </location>
</feature>
<dbReference type="InterPro" id="IPR052159">
    <property type="entry name" value="Competence_DNA_uptake"/>
</dbReference>
<feature type="transmembrane region" description="Helical" evidence="6">
    <location>
        <begin position="415"/>
        <end position="432"/>
    </location>
</feature>
<evidence type="ECO:0000313" key="10">
    <source>
        <dbReference type="Proteomes" id="UP001470288"/>
    </source>
</evidence>
<keyword evidence="10" id="KW-1185">Reference proteome</keyword>
<reference evidence="9 10" key="1">
    <citation type="submission" date="2024-03" db="EMBL/GenBank/DDBJ databases">
        <title>Human intestinal bacterial collection.</title>
        <authorList>
            <person name="Pauvert C."/>
            <person name="Hitch T.C.A."/>
            <person name="Clavel T."/>
        </authorList>
    </citation>
    <scope>NUCLEOTIDE SEQUENCE [LARGE SCALE GENOMIC DNA]</scope>
    <source>
        <strain evidence="9 10">CLA-AA-H78B</strain>
    </source>
</reference>
<evidence type="ECO:0000256" key="6">
    <source>
        <dbReference type="SAM" id="Phobius"/>
    </source>
</evidence>
<evidence type="ECO:0000313" key="9">
    <source>
        <dbReference type="EMBL" id="MEQ2577279.1"/>
    </source>
</evidence>
<evidence type="ECO:0000256" key="2">
    <source>
        <dbReference type="ARBA" id="ARBA00022475"/>
    </source>
</evidence>
<dbReference type="CDD" id="cd07731">
    <property type="entry name" value="ComA-like_MBL-fold"/>
    <property type="match status" value="1"/>
</dbReference>
<keyword evidence="5 6" id="KW-0472">Membrane</keyword>
<gene>
    <name evidence="9" type="ORF">WMO62_00295</name>
</gene>
<comment type="caution">
    <text evidence="9">The sequence shown here is derived from an EMBL/GenBank/DDBJ whole genome shotgun (WGS) entry which is preliminary data.</text>
</comment>
<dbReference type="EMBL" id="JBBMFC010000001">
    <property type="protein sequence ID" value="MEQ2577279.1"/>
    <property type="molecule type" value="Genomic_DNA"/>
</dbReference>
<dbReference type="Pfam" id="PF03772">
    <property type="entry name" value="Competence"/>
    <property type="match status" value="1"/>
</dbReference>
<dbReference type="Proteomes" id="UP001470288">
    <property type="component" value="Unassembled WGS sequence"/>
</dbReference>
<feature type="transmembrane region" description="Helical" evidence="6">
    <location>
        <begin position="215"/>
        <end position="235"/>
    </location>
</feature>
<dbReference type="SUPFAM" id="SSF56281">
    <property type="entry name" value="Metallo-hydrolase/oxidoreductase"/>
    <property type="match status" value="1"/>
</dbReference>
<dbReference type="InterPro" id="IPR036866">
    <property type="entry name" value="RibonucZ/Hydroxyglut_hydro"/>
</dbReference>
<organism evidence="9 10">
    <name type="scientific">Hominiventricola aquisgranensis</name>
    <dbReference type="NCBI Taxonomy" id="3133164"/>
    <lineage>
        <taxon>Bacteria</taxon>
        <taxon>Bacillati</taxon>
        <taxon>Bacillota</taxon>
        <taxon>Clostridia</taxon>
        <taxon>Lachnospirales</taxon>
        <taxon>Lachnospiraceae</taxon>
        <taxon>Hominiventricola</taxon>
    </lineage>
</organism>
<accession>A0ABV1HWJ2</accession>
<dbReference type="InterPro" id="IPR025405">
    <property type="entry name" value="DUF4131"/>
</dbReference>
<comment type="subcellular location">
    <subcellularLocation>
        <location evidence="1">Cell membrane</location>
        <topology evidence="1">Multi-pass membrane protein</topology>
    </subcellularLocation>
</comment>
<feature type="transmembrane region" description="Helical" evidence="6">
    <location>
        <begin position="351"/>
        <end position="373"/>
    </location>
</feature>
<evidence type="ECO:0000256" key="1">
    <source>
        <dbReference type="ARBA" id="ARBA00004651"/>
    </source>
</evidence>
<sequence>MRQRPVACAAFLLFLILLLMPAEFFYRTPRLTEKCKAEVLGYVERRTWKNEKMQLLLEDCQIRTGEDEFQEDRLLVYTKDPTEYEVGSILSLSGTIYPIEEPTNPGQFNSRLYYAGKGISYTLYADQANHMGGTVHPVKEQLLRLQKQIGQIYETVLEEPEDGILKAMVLGDKTELDSEVQKLYQQNGISHVLAISGLHISLIGMGLYKMLKRITGYGMISAIPTMALLMAYGWMTGGSLSSVRAVGMCAIAILADLVGRTYDMLTAMGVMLLVIARTNPLAVKQSAFLLSFGAVLGIAWFGPLWTLEEKKKKKQKWREGLQTSLSVLLMTFPVLLQFFSEYALYSTFLNLLVIPLMSVLMAAGILCGAVGLLNLQAARLPGLVCHGILSVYQRMGNLCLRLPGSVLTIGIPDPWKVLIYYLTLALALFLLYKEKQRKKYWRKQESFRISRRILFWCRGSVLFTLLLLCVHYQSGMEICMLDVGQGDCLFWELPDGTTFLSDGGSTSVSDVGNYRIVPFLKARGVHKIDYLLISHMDQDHINGIKEVLEDGSIQVEQALLPGLQRKDDAYLEMEALLENANVEKLCLNSGDLAAQGDYSMRCLWPPVEGQTDDRNKMSLVMEVEYGEFRMLLTGDIGEQAERQLAATGQLETVDILKVAHHGSRYSSSSEFLAQATPAVSLISCSATNRYGHPGQETLERLQTEKSAVRITKNCGAICVWTDGSVIKLKTVK</sequence>
<dbReference type="Pfam" id="PF13567">
    <property type="entry name" value="DUF4131"/>
    <property type="match status" value="1"/>
</dbReference>
<dbReference type="NCBIfam" id="TIGR00360">
    <property type="entry name" value="ComEC_N-term"/>
    <property type="match status" value="1"/>
</dbReference>
<dbReference type="PANTHER" id="PTHR30619:SF1">
    <property type="entry name" value="RECOMBINATION PROTEIN 2"/>
    <property type="match status" value="1"/>
</dbReference>
<feature type="transmembrane region" description="Helical" evidence="6">
    <location>
        <begin position="288"/>
        <end position="307"/>
    </location>
</feature>
<dbReference type="InterPro" id="IPR035681">
    <property type="entry name" value="ComA-like_MBL"/>
</dbReference>
<evidence type="ECO:0000259" key="7">
    <source>
        <dbReference type="Pfam" id="PF03772"/>
    </source>
</evidence>
<dbReference type="InterPro" id="IPR004477">
    <property type="entry name" value="ComEC_N"/>
</dbReference>
<dbReference type="PANTHER" id="PTHR30619">
    <property type="entry name" value="DNA INTERNALIZATION/COMPETENCE PROTEIN COMEC/REC2"/>
    <property type="match status" value="1"/>
</dbReference>
<dbReference type="Gene3D" id="3.60.15.10">
    <property type="entry name" value="Ribonuclease Z/Hydroxyacylglutathione hydrolase-like"/>
    <property type="match status" value="1"/>
</dbReference>
<keyword evidence="3 6" id="KW-0812">Transmembrane</keyword>
<keyword evidence="4 6" id="KW-1133">Transmembrane helix</keyword>
<dbReference type="InterPro" id="IPR004797">
    <property type="entry name" value="Competence_ComEC/Rec2"/>
</dbReference>
<proteinExistence type="predicted"/>
<name>A0ABV1HWJ2_9FIRM</name>
<evidence type="ECO:0000259" key="8">
    <source>
        <dbReference type="Pfam" id="PF13567"/>
    </source>
</evidence>
<keyword evidence="2" id="KW-1003">Cell membrane</keyword>
<dbReference type="NCBIfam" id="TIGR00361">
    <property type="entry name" value="ComEC_Rec2"/>
    <property type="match status" value="1"/>
</dbReference>
<feature type="transmembrane region" description="Helical" evidence="6">
    <location>
        <begin position="327"/>
        <end position="345"/>
    </location>
</feature>
<dbReference type="RefSeq" id="WP_349143407.1">
    <property type="nucleotide sequence ID" value="NZ_JBBMFC010000001.1"/>
</dbReference>
<evidence type="ECO:0000256" key="5">
    <source>
        <dbReference type="ARBA" id="ARBA00023136"/>
    </source>
</evidence>